<evidence type="ECO:0000313" key="3">
    <source>
        <dbReference type="Proteomes" id="UP000786875"/>
    </source>
</evidence>
<evidence type="ECO:0000256" key="1">
    <source>
        <dbReference type="SAM" id="Phobius"/>
    </source>
</evidence>
<keyword evidence="1" id="KW-1133">Transmembrane helix</keyword>
<protein>
    <recommendedName>
        <fullName evidence="4">Type VI secretion protein</fullName>
    </recommendedName>
</protein>
<dbReference type="EMBL" id="JABBFO010000008">
    <property type="protein sequence ID" value="MBT0727720.1"/>
    <property type="molecule type" value="Genomic_DNA"/>
</dbReference>
<dbReference type="Proteomes" id="UP000786875">
    <property type="component" value="Unassembled WGS sequence"/>
</dbReference>
<keyword evidence="1" id="KW-0812">Transmembrane</keyword>
<evidence type="ECO:0008006" key="4">
    <source>
        <dbReference type="Google" id="ProtNLM"/>
    </source>
</evidence>
<gene>
    <name evidence="2" type="ORF">HGT73_10135</name>
</gene>
<sequence>MSWERQKSHVTPMPEEPSLLIWLIGGLAALIAGGLIFVLHANQLLGAGQSYNIWVVSGSPPLIWIFCICLRAWLYNNGVDKHEFESKEADYSQQRWTEWAGRYLAVMGSEVILPQSLTVPMFLPGSTELEEFNGLVRRLDISPAIAASLKQLDGVKVALIRLPTDIALKAFLLTDSPEEDAALKAIFDECWRELMPAERPAPTLSVLRSLSFDSVEQRIKTPDISVELVIVQQLCGRDRYSDALATLLLTTDDVATKYELGHNVRLLRPMSLEDDDMLSEFDLYFSTQTQSINTQHVIGDHVRWGQSFSLMLKASELYQGYWKTEQLHWLETYAGRCGPFSPWIMTAIVSDAVQLLKTDCLMLSEGEGQRFINTVTTGNENESS</sequence>
<feature type="transmembrane region" description="Helical" evidence="1">
    <location>
        <begin position="51"/>
        <end position="74"/>
    </location>
</feature>
<comment type="caution">
    <text evidence="2">The sequence shown here is derived from an EMBL/GenBank/DDBJ whole genome shotgun (WGS) entry which is preliminary data.</text>
</comment>
<feature type="transmembrane region" description="Helical" evidence="1">
    <location>
        <begin position="20"/>
        <end position="39"/>
    </location>
</feature>
<evidence type="ECO:0000313" key="2">
    <source>
        <dbReference type="EMBL" id="MBT0727720.1"/>
    </source>
</evidence>
<reference evidence="2 3" key="1">
    <citation type="submission" date="2020-04" db="EMBL/GenBank/DDBJ databases">
        <title>Genome sequencing of Rosenbergiella species.</title>
        <authorList>
            <person name="Alvarez-Perez S."/>
            <person name="Lievens B."/>
        </authorList>
    </citation>
    <scope>NUCLEOTIDE SEQUENCE [LARGE SCALE GENOMIC DNA]</scope>
    <source>
        <strain evidence="2 3">CdVSA20.1</strain>
    </source>
</reference>
<accession>A0ABS5T5U3</accession>
<name>A0ABS5T5U3_9GAMM</name>
<proteinExistence type="predicted"/>
<keyword evidence="3" id="KW-1185">Reference proteome</keyword>
<organism evidence="2 3">
    <name type="scientific">Rosenbergiella australiborealis</name>
    <dbReference type="NCBI Taxonomy" id="1544696"/>
    <lineage>
        <taxon>Bacteria</taxon>
        <taxon>Pseudomonadati</taxon>
        <taxon>Pseudomonadota</taxon>
        <taxon>Gammaproteobacteria</taxon>
        <taxon>Enterobacterales</taxon>
        <taxon>Erwiniaceae</taxon>
        <taxon>Rosenbergiella</taxon>
    </lineage>
</organism>
<dbReference type="RefSeq" id="WP_214214410.1">
    <property type="nucleotide sequence ID" value="NZ_JABBFO010000008.1"/>
</dbReference>
<keyword evidence="1" id="KW-0472">Membrane</keyword>